<organism evidence="1 2">
    <name type="scientific">Bradyrhizobium symbiodeficiens</name>
    <dbReference type="NCBI Taxonomy" id="1404367"/>
    <lineage>
        <taxon>Bacteria</taxon>
        <taxon>Pseudomonadati</taxon>
        <taxon>Pseudomonadota</taxon>
        <taxon>Alphaproteobacteria</taxon>
        <taxon>Hyphomicrobiales</taxon>
        <taxon>Nitrobacteraceae</taxon>
        <taxon>Bradyrhizobium</taxon>
    </lineage>
</organism>
<name>A0ABX5W7X4_9BRAD</name>
<keyword evidence="2" id="KW-1185">Reference proteome</keyword>
<dbReference type="EMBL" id="CP041090">
    <property type="protein sequence ID" value="QDF39106.1"/>
    <property type="molecule type" value="Genomic_DNA"/>
</dbReference>
<protein>
    <submittedName>
        <fullName evidence="1">Uncharacterized protein</fullName>
    </submittedName>
</protein>
<proteinExistence type="predicted"/>
<dbReference type="RefSeq" id="WP_140480436.1">
    <property type="nucleotide sequence ID" value="NZ_CP041090.2"/>
</dbReference>
<reference evidence="2" key="1">
    <citation type="submission" date="2019-06" db="EMBL/GenBank/DDBJ databases">
        <title>Whole-Genome Sequence of Bradyrhizobium sp. 3 Strain 65S1MB.</title>
        <authorList>
            <person name="Bromfield E.S.P."/>
            <person name="Cloutier S."/>
            <person name="Nguyen H.D.T."/>
        </authorList>
    </citation>
    <scope>NUCLEOTIDE SEQUENCE [LARGE SCALE GENOMIC DNA]</scope>
    <source>
        <strain evidence="2">65S1MB</strain>
    </source>
</reference>
<reference evidence="1 2" key="2">
    <citation type="journal article" date="2020" name="Int. J. Syst. Evol. Microbiol.">
        <title>Description and complete genome sequences of Bradyrhizobium symbiodeficiens sp. nov., a non-symbiotic bacterium associated with legumes native to Canada.</title>
        <authorList>
            <person name="Bromfield E.S.P."/>
            <person name="Cloutier S."/>
            <person name="Nguyen H.D.T."/>
        </authorList>
    </citation>
    <scope>NUCLEOTIDE SEQUENCE [LARGE SCALE GENOMIC DNA]</scope>
    <source>
        <strain evidence="1 2">65S1MB</strain>
    </source>
</reference>
<evidence type="ECO:0000313" key="2">
    <source>
        <dbReference type="Proteomes" id="UP000319298"/>
    </source>
</evidence>
<evidence type="ECO:0000313" key="1">
    <source>
        <dbReference type="EMBL" id="QDF39106.1"/>
    </source>
</evidence>
<sequence length="188" mass="21921">MPIFDIQTHLQFYEMLVDDFDDLMRERHSARRAFHCIMEAYHLREWVWHDLVENNQKLKDALNITSENDFNSLINRRCIWFPYFRAITNGSKHFETRETGFDAFKVEAAPFSLDVLDAGFGEGVWHGPVRYVSGSLPVGQDGEGAREQPRFVPVLHVIEAVVRFWRDTLRTFNPDASVKSSAHHNEQP</sequence>
<dbReference type="Proteomes" id="UP000319298">
    <property type="component" value="Chromosome"/>
</dbReference>
<gene>
    <name evidence="1" type="ORF">FJN17_16970</name>
</gene>
<accession>A0ABX5W7X4</accession>